<reference evidence="3 4" key="1">
    <citation type="submission" date="2018-11" db="EMBL/GenBank/DDBJ databases">
        <title>Genome assembly of Steccherinum ochraceum LE-BIN_3174, the white-rot fungus of the Steccherinaceae family (The Residual Polyporoid clade, Polyporales, Basidiomycota).</title>
        <authorList>
            <person name="Fedorova T.V."/>
            <person name="Glazunova O.A."/>
            <person name="Landesman E.O."/>
            <person name="Moiseenko K.V."/>
            <person name="Psurtseva N.V."/>
            <person name="Savinova O.S."/>
            <person name="Shakhova N.V."/>
            <person name="Tyazhelova T.V."/>
            <person name="Vasina D.V."/>
        </authorList>
    </citation>
    <scope>NUCLEOTIDE SEQUENCE [LARGE SCALE GENOMIC DNA]</scope>
    <source>
        <strain evidence="3 4">LE-BIN_3174</strain>
    </source>
</reference>
<dbReference type="OrthoDB" id="3201807at2759"/>
<feature type="compositionally biased region" description="Basic and acidic residues" evidence="1">
    <location>
        <begin position="251"/>
        <end position="262"/>
    </location>
</feature>
<sequence length="311" mass="34950">MSDQRRPPQYGLAMSLQDWHMLDRIYSTSPAAFETLLRPDRDSGLLTDSDYKSLQTEMFWINRAMRRYRAPMCLFLGANAGWFAYVRRDKWFRAVQPRWRWVPSIAAGGFGLLFAAVDGFATEYSFQRRLQNPTSVHSCMRNVRSRLSQPISSPGSDVNWDKPSDDLSEMTASLASSPFSREQPNSDESESPFVRSYDASPPTPNLPGRQTTSASSSSLPNSPTPTPKSRWDEIRAANSARSAIKASSWDVLREHQERERVNARNSGSDALSSSSSGQWSSTRDAAGAQDRAEEQNRFDAMLDAERKRASS</sequence>
<keyword evidence="2" id="KW-0812">Transmembrane</keyword>
<feature type="compositionally biased region" description="Polar residues" evidence="1">
    <location>
        <begin position="147"/>
        <end position="156"/>
    </location>
</feature>
<dbReference type="AlphaFoldDB" id="A0A4R0RB11"/>
<protein>
    <submittedName>
        <fullName evidence="3">Uncharacterized protein</fullName>
    </submittedName>
</protein>
<dbReference type="EMBL" id="RWJN01000468">
    <property type="protein sequence ID" value="TCD61429.1"/>
    <property type="molecule type" value="Genomic_DNA"/>
</dbReference>
<proteinExistence type="predicted"/>
<evidence type="ECO:0000256" key="2">
    <source>
        <dbReference type="SAM" id="Phobius"/>
    </source>
</evidence>
<comment type="caution">
    <text evidence="3">The sequence shown here is derived from an EMBL/GenBank/DDBJ whole genome shotgun (WGS) entry which is preliminary data.</text>
</comment>
<feature type="compositionally biased region" description="Polar residues" evidence="1">
    <location>
        <begin position="170"/>
        <end position="183"/>
    </location>
</feature>
<keyword evidence="2" id="KW-1133">Transmembrane helix</keyword>
<feature type="compositionally biased region" description="Low complexity" evidence="1">
    <location>
        <begin position="266"/>
        <end position="281"/>
    </location>
</feature>
<evidence type="ECO:0000313" key="4">
    <source>
        <dbReference type="Proteomes" id="UP000292702"/>
    </source>
</evidence>
<evidence type="ECO:0000313" key="3">
    <source>
        <dbReference type="EMBL" id="TCD61429.1"/>
    </source>
</evidence>
<feature type="transmembrane region" description="Helical" evidence="2">
    <location>
        <begin position="68"/>
        <end position="86"/>
    </location>
</feature>
<keyword evidence="2" id="KW-0472">Membrane</keyword>
<feature type="transmembrane region" description="Helical" evidence="2">
    <location>
        <begin position="101"/>
        <end position="121"/>
    </location>
</feature>
<dbReference type="Proteomes" id="UP000292702">
    <property type="component" value="Unassembled WGS sequence"/>
</dbReference>
<keyword evidence="4" id="KW-1185">Reference proteome</keyword>
<name>A0A4R0RB11_9APHY</name>
<feature type="compositionally biased region" description="Low complexity" evidence="1">
    <location>
        <begin position="211"/>
        <end position="221"/>
    </location>
</feature>
<feature type="region of interest" description="Disordered" evidence="1">
    <location>
        <begin position="147"/>
        <end position="311"/>
    </location>
</feature>
<evidence type="ECO:0000256" key="1">
    <source>
        <dbReference type="SAM" id="MobiDB-lite"/>
    </source>
</evidence>
<organism evidence="3 4">
    <name type="scientific">Steccherinum ochraceum</name>
    <dbReference type="NCBI Taxonomy" id="92696"/>
    <lineage>
        <taxon>Eukaryota</taxon>
        <taxon>Fungi</taxon>
        <taxon>Dikarya</taxon>
        <taxon>Basidiomycota</taxon>
        <taxon>Agaricomycotina</taxon>
        <taxon>Agaricomycetes</taxon>
        <taxon>Polyporales</taxon>
        <taxon>Steccherinaceae</taxon>
        <taxon>Steccherinum</taxon>
    </lineage>
</organism>
<accession>A0A4R0RB11</accession>
<gene>
    <name evidence="3" type="ORF">EIP91_008443</name>
</gene>